<evidence type="ECO:0000313" key="13">
    <source>
        <dbReference type="Proteomes" id="UP000221734"/>
    </source>
</evidence>
<keyword evidence="5" id="KW-0547">Nucleotide-binding</keyword>
<reference evidence="11 14" key="5">
    <citation type="submission" date="2020-02" db="EMBL/GenBank/DDBJ databases">
        <title>Newly sequenced genome of strain CSTR1 showed variability in Candidatus Kuenenia stuttgartiensis genomes.</title>
        <authorList>
            <person name="Ding C."/>
            <person name="Adrian L."/>
        </authorList>
    </citation>
    <scope>NUCLEOTIDE SEQUENCE [LARGE SCALE GENOMIC DNA]</scope>
    <source>
        <strain evidence="11 14">CSTR1</strain>
    </source>
</reference>
<reference evidence="13" key="4">
    <citation type="submission" date="2017-10" db="EMBL/GenBank/DDBJ databases">
        <authorList>
            <person name="Frank J."/>
        </authorList>
    </citation>
    <scope>NUCLEOTIDE SEQUENCE [LARGE SCALE GENOMIC DNA]</scope>
</reference>
<feature type="domain" description="Histidine kinase" evidence="9">
    <location>
        <begin position="165"/>
        <end position="373"/>
    </location>
</feature>
<dbReference type="Gene3D" id="1.10.287.130">
    <property type="match status" value="1"/>
</dbReference>
<evidence type="ECO:0000313" key="14">
    <source>
        <dbReference type="Proteomes" id="UP000501926"/>
    </source>
</evidence>
<dbReference type="RefSeq" id="WP_099325369.1">
    <property type="nucleotide sequence ID" value="NZ_LT934425.1"/>
</dbReference>
<reference evidence="12" key="3">
    <citation type="submission" date="2017-10" db="EMBL/GenBank/DDBJ databases">
        <authorList>
            <person name="Banno H."/>
            <person name="Chua N.-H."/>
        </authorList>
    </citation>
    <scope>NUCLEOTIDE SEQUENCE [LARGE SCALE GENOMIC DNA]</scope>
    <source>
        <strain evidence="12">Kuenenia_mbr1_ru-nijmegen</strain>
    </source>
</reference>
<dbReference type="PROSITE" id="PS50109">
    <property type="entry name" value="HIS_KIN"/>
    <property type="match status" value="1"/>
</dbReference>
<dbReference type="CDD" id="cd00082">
    <property type="entry name" value="HisKA"/>
    <property type="match status" value="1"/>
</dbReference>
<keyword evidence="7" id="KW-0067">ATP-binding</keyword>
<dbReference type="SMART" id="SM00091">
    <property type="entry name" value="PAS"/>
    <property type="match status" value="1"/>
</dbReference>
<dbReference type="SMART" id="SM00388">
    <property type="entry name" value="HisKA"/>
    <property type="match status" value="1"/>
</dbReference>
<keyword evidence="3" id="KW-0597">Phosphoprotein</keyword>
<protein>
    <recommendedName>
        <fullName evidence="2">histidine kinase</fullName>
        <ecNumber evidence="2">2.7.13.3</ecNumber>
    </recommendedName>
</protein>
<dbReference type="EMBL" id="LT934425">
    <property type="protein sequence ID" value="SOH04681.1"/>
    <property type="molecule type" value="Genomic_DNA"/>
</dbReference>
<evidence type="ECO:0000256" key="4">
    <source>
        <dbReference type="ARBA" id="ARBA00022679"/>
    </source>
</evidence>
<dbReference type="InterPro" id="IPR003661">
    <property type="entry name" value="HisK_dim/P_dom"/>
</dbReference>
<evidence type="ECO:0000256" key="3">
    <source>
        <dbReference type="ARBA" id="ARBA00022553"/>
    </source>
</evidence>
<keyword evidence="6 10" id="KW-0418">Kinase</keyword>
<evidence type="ECO:0000256" key="2">
    <source>
        <dbReference type="ARBA" id="ARBA00012438"/>
    </source>
</evidence>
<evidence type="ECO:0000256" key="5">
    <source>
        <dbReference type="ARBA" id="ARBA00022741"/>
    </source>
</evidence>
<accession>Q1PVH2</accession>
<gene>
    <name evidence="10" type="primary">fixL</name>
    <name evidence="12" type="synonym">fixL_2</name>
    <name evidence="11" type="ORF">KsCSTR_49230</name>
    <name evidence="12" type="ORF">KSMBR1_2184</name>
    <name evidence="10" type="ORF">kustc0483</name>
</gene>
<proteinExistence type="predicted"/>
<dbReference type="Proteomes" id="UP000501926">
    <property type="component" value="Chromosome"/>
</dbReference>
<dbReference type="Gene3D" id="3.30.450.20">
    <property type="entry name" value="PAS domain"/>
    <property type="match status" value="1"/>
</dbReference>
<dbReference type="SMART" id="SM00387">
    <property type="entry name" value="HATPase_c"/>
    <property type="match status" value="1"/>
</dbReference>
<evidence type="ECO:0000313" key="10">
    <source>
        <dbReference type="EMBL" id="CAJ71228.1"/>
    </source>
</evidence>
<dbReference type="InterPro" id="IPR013767">
    <property type="entry name" value="PAS_fold"/>
</dbReference>
<dbReference type="InterPro" id="IPR004358">
    <property type="entry name" value="Sig_transdc_His_kin-like_C"/>
</dbReference>
<reference evidence="10" key="1">
    <citation type="journal article" date="2006" name="Nature">
        <title>Deciphering the evolution and metabolism of an anammox bacterium from a community genome.</title>
        <authorList>
            <person name="Strous M."/>
            <person name="Pelletier E."/>
            <person name="Mangenot S."/>
            <person name="Rattei T."/>
            <person name="Lehner A."/>
            <person name="Taylor M.W."/>
            <person name="Horn M."/>
            <person name="Daims H."/>
            <person name="Bartol-Mavel D."/>
            <person name="Wincker P."/>
            <person name="Barbe V."/>
            <person name="Fonknechten N."/>
            <person name="Vallenet D."/>
            <person name="Segurens B."/>
            <person name="Schenowitz-Truong C."/>
            <person name="Medigue C."/>
            <person name="Collingro A."/>
            <person name="Snel B."/>
            <person name="Dutilh B.E."/>
            <person name="OpDenCamp H.J.M."/>
            <person name="vanDerDrift C."/>
            <person name="Cirpus I."/>
            <person name="vanDePas-Schoonen K.T."/>
            <person name="Harhangi H.R."/>
            <person name="vanNiftrik L."/>
            <person name="Schmid M."/>
            <person name="Keltjens J."/>
            <person name="vanDeVossenberg J."/>
            <person name="Kartal B."/>
            <person name="Meier H."/>
            <person name="Frishman D."/>
            <person name="Huynen M.A."/>
            <person name="Mewes H."/>
            <person name="Weissenbach J."/>
            <person name="Jetten M.S.M."/>
            <person name="Wagner M."/>
            <person name="LePaslier D."/>
        </authorList>
    </citation>
    <scope>NUCLEOTIDE SEQUENCE</scope>
</reference>
<keyword evidence="13" id="KW-1185">Reference proteome</keyword>
<dbReference type="PRINTS" id="PR00344">
    <property type="entry name" value="BCTRLSENSOR"/>
</dbReference>
<keyword evidence="4 10" id="KW-0808">Transferase</keyword>
<dbReference type="SUPFAM" id="SSF55874">
    <property type="entry name" value="ATPase domain of HSP90 chaperone/DNA topoisomerase II/histidine kinase"/>
    <property type="match status" value="1"/>
</dbReference>
<dbReference type="InterPro" id="IPR036890">
    <property type="entry name" value="HATPase_C_sf"/>
</dbReference>
<dbReference type="Pfam" id="PF02518">
    <property type="entry name" value="HATPase_c"/>
    <property type="match status" value="1"/>
</dbReference>
<dbReference type="PANTHER" id="PTHR43065">
    <property type="entry name" value="SENSOR HISTIDINE KINASE"/>
    <property type="match status" value="1"/>
</dbReference>
<dbReference type="PANTHER" id="PTHR43065:SF10">
    <property type="entry name" value="PEROXIDE STRESS-ACTIVATED HISTIDINE KINASE MAK3"/>
    <property type="match status" value="1"/>
</dbReference>
<evidence type="ECO:0000259" key="9">
    <source>
        <dbReference type="PROSITE" id="PS50109"/>
    </source>
</evidence>
<dbReference type="InterPro" id="IPR035965">
    <property type="entry name" value="PAS-like_dom_sf"/>
</dbReference>
<dbReference type="KEGG" id="kst:KSMBR1_2184"/>
<dbReference type="CDD" id="cd00130">
    <property type="entry name" value="PAS"/>
    <property type="match status" value="1"/>
</dbReference>
<comment type="catalytic activity">
    <reaction evidence="1">
        <text>ATP + protein L-histidine = ADP + protein N-phospho-L-histidine.</text>
        <dbReference type="EC" id="2.7.13.3"/>
    </reaction>
</comment>
<dbReference type="Pfam" id="PF00512">
    <property type="entry name" value="HisKA"/>
    <property type="match status" value="1"/>
</dbReference>
<dbReference type="SUPFAM" id="SSF55785">
    <property type="entry name" value="PYP-like sensor domain (PAS domain)"/>
    <property type="match status" value="1"/>
</dbReference>
<dbReference type="InterPro" id="IPR000014">
    <property type="entry name" value="PAS"/>
</dbReference>
<evidence type="ECO:0000313" key="12">
    <source>
        <dbReference type="EMBL" id="SOH04681.1"/>
    </source>
</evidence>
<dbReference type="AlphaFoldDB" id="Q1PVH2"/>
<dbReference type="OrthoDB" id="236031at2"/>
<dbReference type="InterPro" id="IPR003594">
    <property type="entry name" value="HATPase_dom"/>
</dbReference>
<evidence type="ECO:0000256" key="6">
    <source>
        <dbReference type="ARBA" id="ARBA00022777"/>
    </source>
</evidence>
<sequence length="377" mass="42031">MLTTAHNTMPDRLIKNELEAAKRTIRFFEAILRSTHNGIIVTDATKNIIVANDVFCALFGNTLRNVIETNLFVWLEQLDGKAGEQWATLADNVCRNGFSQDVCFQKTTPDGIRYFSVNASLVENPDMKEQGIIVSIWRDITLHRQMENEIISSERLAVLGKVSGSIAHEIKNPLGVIDSSAYYLGLKLKDADEKIKTHIDRIKSQVKKATGIIQNLVDVAKMKEPYTETAGIHAIIENVLTTLNLPQTIAVKKKIEDTLVAKADKGQLEMVFRNIIVNAVQSMEECGILSISCLEKPLEKNRFIEIRIQDTGPGIMPEDRERIFEPLFSTKTTGIGFGLTICKMIIERHGGTITVESEKGKGAAFILQLPVTYEETA</sequence>
<evidence type="ECO:0000313" key="11">
    <source>
        <dbReference type="EMBL" id="QII14300.1"/>
    </source>
</evidence>
<evidence type="ECO:0000256" key="8">
    <source>
        <dbReference type="ARBA" id="ARBA00023012"/>
    </source>
</evidence>
<evidence type="ECO:0000256" key="7">
    <source>
        <dbReference type="ARBA" id="ARBA00022840"/>
    </source>
</evidence>
<dbReference type="EC" id="2.7.13.3" evidence="2"/>
<reference evidence="10" key="2">
    <citation type="submission" date="2006-01" db="EMBL/GenBank/DDBJ databases">
        <authorList>
            <person name="Genoscope"/>
        </authorList>
    </citation>
    <scope>NUCLEOTIDE SEQUENCE</scope>
</reference>
<organism evidence="10">
    <name type="scientific">Kuenenia stuttgartiensis</name>
    <dbReference type="NCBI Taxonomy" id="174633"/>
    <lineage>
        <taxon>Bacteria</taxon>
        <taxon>Pseudomonadati</taxon>
        <taxon>Planctomycetota</taxon>
        <taxon>Candidatus Brocadiia</taxon>
        <taxon>Candidatus Brocadiales</taxon>
        <taxon>Candidatus Brocadiaceae</taxon>
        <taxon>Candidatus Kuenenia</taxon>
    </lineage>
</organism>
<dbReference type="Pfam" id="PF00989">
    <property type="entry name" value="PAS"/>
    <property type="match status" value="1"/>
</dbReference>
<name>Q1PVH2_KUEST</name>
<dbReference type="Proteomes" id="UP000221734">
    <property type="component" value="Chromosome Kuenenia_stuttgartiensis_MBR1"/>
</dbReference>
<dbReference type="GO" id="GO:0000155">
    <property type="term" value="F:phosphorelay sensor kinase activity"/>
    <property type="evidence" value="ECO:0007669"/>
    <property type="project" value="InterPro"/>
</dbReference>
<dbReference type="InterPro" id="IPR005467">
    <property type="entry name" value="His_kinase_dom"/>
</dbReference>
<dbReference type="GO" id="GO:0005524">
    <property type="term" value="F:ATP binding"/>
    <property type="evidence" value="ECO:0007669"/>
    <property type="project" value="UniProtKB-KW"/>
</dbReference>
<dbReference type="Gene3D" id="3.30.565.10">
    <property type="entry name" value="Histidine kinase-like ATPase, C-terminal domain"/>
    <property type="match status" value="1"/>
</dbReference>
<dbReference type="SUPFAM" id="SSF47384">
    <property type="entry name" value="Homodimeric domain of signal transducing histidine kinase"/>
    <property type="match status" value="1"/>
</dbReference>
<dbReference type="GO" id="GO:0006355">
    <property type="term" value="P:regulation of DNA-templated transcription"/>
    <property type="evidence" value="ECO:0007669"/>
    <property type="project" value="InterPro"/>
</dbReference>
<dbReference type="EMBL" id="CP049055">
    <property type="protein sequence ID" value="QII14300.1"/>
    <property type="molecule type" value="Genomic_DNA"/>
</dbReference>
<keyword evidence="8" id="KW-0902">Two-component regulatory system</keyword>
<dbReference type="InterPro" id="IPR036097">
    <property type="entry name" value="HisK_dim/P_sf"/>
</dbReference>
<evidence type="ECO:0000256" key="1">
    <source>
        <dbReference type="ARBA" id="ARBA00000085"/>
    </source>
</evidence>
<dbReference type="EMBL" id="CT573073">
    <property type="protein sequence ID" value="CAJ71228.1"/>
    <property type="molecule type" value="Genomic_DNA"/>
</dbReference>
<dbReference type="NCBIfam" id="TIGR00229">
    <property type="entry name" value="sensory_box"/>
    <property type="match status" value="1"/>
</dbReference>